<dbReference type="PANTHER" id="PTHR43304">
    <property type="entry name" value="PHYTOCHROME-LIKE PROTEIN CPH1"/>
    <property type="match status" value="1"/>
</dbReference>
<dbReference type="SUPFAM" id="SSF55785">
    <property type="entry name" value="PYP-like sensor domain (PAS domain)"/>
    <property type="match status" value="3"/>
</dbReference>
<dbReference type="AlphaFoldDB" id="A0A558BY06"/>
<dbReference type="EC" id="2.7.13.3" evidence="2"/>
<dbReference type="Pfam" id="PF08448">
    <property type="entry name" value="PAS_4"/>
    <property type="match status" value="4"/>
</dbReference>
<dbReference type="InterPro" id="IPR036097">
    <property type="entry name" value="HisK_dim/P_sf"/>
</dbReference>
<keyword evidence="6" id="KW-0175">Coiled coil</keyword>
<dbReference type="SMART" id="SM00387">
    <property type="entry name" value="HATPase_c"/>
    <property type="match status" value="1"/>
</dbReference>
<dbReference type="InterPro" id="IPR052162">
    <property type="entry name" value="Sensor_kinase/Photoreceptor"/>
</dbReference>
<organism evidence="8 9">
    <name type="scientific">Hymenobacter setariae</name>
    <dbReference type="NCBI Taxonomy" id="2594794"/>
    <lineage>
        <taxon>Bacteria</taxon>
        <taxon>Pseudomonadati</taxon>
        <taxon>Bacteroidota</taxon>
        <taxon>Cytophagia</taxon>
        <taxon>Cytophagales</taxon>
        <taxon>Hymenobacteraceae</taxon>
        <taxon>Hymenobacter</taxon>
    </lineage>
</organism>
<dbReference type="OrthoDB" id="9757990at2"/>
<accession>A0A558BY06</accession>
<evidence type="ECO:0000313" key="8">
    <source>
        <dbReference type="EMBL" id="TVT41397.1"/>
    </source>
</evidence>
<dbReference type="InterPro" id="IPR005467">
    <property type="entry name" value="His_kinase_dom"/>
</dbReference>
<dbReference type="InterPro" id="IPR035965">
    <property type="entry name" value="PAS-like_dom_sf"/>
</dbReference>
<comment type="caution">
    <text evidence="8">The sequence shown here is derived from an EMBL/GenBank/DDBJ whole genome shotgun (WGS) entry which is preliminary data.</text>
</comment>
<proteinExistence type="predicted"/>
<reference evidence="8 9" key="1">
    <citation type="submission" date="2019-07" db="EMBL/GenBank/DDBJ databases">
        <title>Hymenobacter sp. straun FUR1 Genome sequencing and assembly.</title>
        <authorList>
            <person name="Chhetri G."/>
        </authorList>
    </citation>
    <scope>NUCLEOTIDE SEQUENCE [LARGE SCALE GENOMIC DNA]</scope>
    <source>
        <strain evidence="8 9">Fur1</strain>
    </source>
</reference>
<dbReference type="SMART" id="SM00388">
    <property type="entry name" value="HisKA"/>
    <property type="match status" value="1"/>
</dbReference>
<evidence type="ECO:0000256" key="5">
    <source>
        <dbReference type="ARBA" id="ARBA00022777"/>
    </source>
</evidence>
<evidence type="ECO:0000256" key="6">
    <source>
        <dbReference type="SAM" id="Coils"/>
    </source>
</evidence>
<keyword evidence="4" id="KW-0808">Transferase</keyword>
<dbReference type="SUPFAM" id="SSF55874">
    <property type="entry name" value="ATPase domain of HSP90 chaperone/DNA topoisomerase II/histidine kinase"/>
    <property type="match status" value="1"/>
</dbReference>
<dbReference type="Pfam" id="PF02518">
    <property type="entry name" value="HATPase_c"/>
    <property type="match status" value="1"/>
</dbReference>
<keyword evidence="5" id="KW-0418">Kinase</keyword>
<dbReference type="InterPro" id="IPR000014">
    <property type="entry name" value="PAS"/>
</dbReference>
<dbReference type="Gene3D" id="3.30.450.20">
    <property type="entry name" value="PAS domain"/>
    <property type="match status" value="4"/>
</dbReference>
<dbReference type="CDD" id="cd00130">
    <property type="entry name" value="PAS"/>
    <property type="match status" value="1"/>
</dbReference>
<dbReference type="Gene3D" id="3.30.565.10">
    <property type="entry name" value="Histidine kinase-like ATPase, C-terminal domain"/>
    <property type="match status" value="1"/>
</dbReference>
<evidence type="ECO:0000313" key="9">
    <source>
        <dbReference type="Proteomes" id="UP000317624"/>
    </source>
</evidence>
<comment type="catalytic activity">
    <reaction evidence="1">
        <text>ATP + protein L-histidine = ADP + protein N-phospho-L-histidine.</text>
        <dbReference type="EC" id="2.7.13.3"/>
    </reaction>
</comment>
<dbReference type="InterPro" id="IPR003661">
    <property type="entry name" value="HisK_dim/P_dom"/>
</dbReference>
<dbReference type="Proteomes" id="UP000317624">
    <property type="component" value="Unassembled WGS sequence"/>
</dbReference>
<protein>
    <recommendedName>
        <fullName evidence="2">histidine kinase</fullName>
        <ecNumber evidence="2">2.7.13.3</ecNumber>
    </recommendedName>
</protein>
<feature type="coiled-coil region" evidence="6">
    <location>
        <begin position="403"/>
        <end position="476"/>
    </location>
</feature>
<evidence type="ECO:0000256" key="4">
    <source>
        <dbReference type="ARBA" id="ARBA00022679"/>
    </source>
</evidence>
<dbReference type="SUPFAM" id="SSF47384">
    <property type="entry name" value="Homodimeric domain of signal transducing histidine kinase"/>
    <property type="match status" value="1"/>
</dbReference>
<dbReference type="Gene3D" id="1.10.287.130">
    <property type="match status" value="1"/>
</dbReference>
<keyword evidence="3" id="KW-0597">Phosphoprotein</keyword>
<evidence type="ECO:0000256" key="3">
    <source>
        <dbReference type="ARBA" id="ARBA00022553"/>
    </source>
</evidence>
<dbReference type="EMBL" id="VMRJ01000002">
    <property type="protein sequence ID" value="TVT41397.1"/>
    <property type="molecule type" value="Genomic_DNA"/>
</dbReference>
<dbReference type="GO" id="GO:0000155">
    <property type="term" value="F:phosphorelay sensor kinase activity"/>
    <property type="evidence" value="ECO:0007669"/>
    <property type="project" value="InterPro"/>
</dbReference>
<dbReference type="InterPro" id="IPR036890">
    <property type="entry name" value="HATPase_C_sf"/>
</dbReference>
<evidence type="ECO:0000256" key="2">
    <source>
        <dbReference type="ARBA" id="ARBA00012438"/>
    </source>
</evidence>
<gene>
    <name evidence="8" type="ORF">FNT36_08085</name>
</gene>
<dbReference type="PRINTS" id="PR00344">
    <property type="entry name" value="BCTRLSENSOR"/>
</dbReference>
<dbReference type="InterPro" id="IPR004358">
    <property type="entry name" value="Sig_transdc_His_kin-like_C"/>
</dbReference>
<evidence type="ECO:0000259" key="7">
    <source>
        <dbReference type="PROSITE" id="PS50109"/>
    </source>
</evidence>
<dbReference type="InterPro" id="IPR003594">
    <property type="entry name" value="HATPase_dom"/>
</dbReference>
<dbReference type="PROSITE" id="PS50109">
    <property type="entry name" value="HIS_KIN"/>
    <property type="match status" value="1"/>
</dbReference>
<dbReference type="SMART" id="SM00091">
    <property type="entry name" value="PAS"/>
    <property type="match status" value="4"/>
</dbReference>
<keyword evidence="9" id="KW-1185">Reference proteome</keyword>
<dbReference type="InterPro" id="IPR013656">
    <property type="entry name" value="PAS_4"/>
</dbReference>
<name>A0A558BY06_9BACT</name>
<dbReference type="PANTHER" id="PTHR43304:SF1">
    <property type="entry name" value="PAC DOMAIN-CONTAINING PROTEIN"/>
    <property type="match status" value="1"/>
</dbReference>
<feature type="domain" description="Histidine kinase" evidence="7">
    <location>
        <begin position="772"/>
        <end position="987"/>
    </location>
</feature>
<sequence length="987" mass="110312">MWMSIRVFTMRAPTQPLTEQLVPNALLQTLLDASQTGIVHLRPLYAAERPAEVIDLAYVRLNPAAQRLLGLPEFPVGTLLTLAPQDAALVAFYSAAFASEQAEYYDYQPTPLGERLYVAAQRDGELLVASLTAVPAPAADPALVLPPTLAQQILGQTVTAVCVVQSPEYRLSYANLAFEKLFPGRQLVGSTVAEALPEVPQPNLELLLRHLGQTGGSFFGPDVRLNLPPVDGRPTQWGYFNFRYQAYQASGQPSYISISAHDVTRQVLARQQREQQRAEWQRLFEQAPVAMAVLRGPEHLIELVNPAMCALWDRSAEQVLELPLFEALPETNEPLTKAILTDVLATGKARTTHERLGPAKATPADKGYWSFGYYPLQESEGQVTGIAVVALDISAQLRDRHQVQELNAELSTLNEELLTANEELHANNTELEQAQMELWQLNRNLETRVLEGVRAARAARDEAERQRRRLANFFQQVPAAICVLDGPTMVYELVNTDYQRLLPGRTMLGRPLLEALPELANSLIWQTLQQVYQTGEPHEEIGVRVPLARHEGGPLEDFYLHYVQQARYDEHGQIDGVLMFMLNITEQIEAHRRAEKLQAEILATIQRRAQERETFYQVFEQTSALVALMWGPEHRFEYVNHSFQQLFAGRHLHHRPLAEALPELVAQGVPNLLDRVYSTGEPYHGTELPFSIIEPDGHSRKTVYFNFTYQAYLEEGQPRGIAVFAYDVTEQVSARQAVVASAQQAQDLAHSLLVANEQLTRTNTDLDNFIYTASHDLKAPIANIEGLLLLLRKQLPTEARQAGLVPRVLTMMQGAIERFQLTIAQLTDLAKLQHAYTQPAEEVDLPAVVEAVRLDLAPLLEETHAELLVNLDGCATVSFAPQHLRSIVYNLLSNALKYRHPDRTPVVQLRCHHQGPAAVLEVQDNGLGLTPEQQRKLFAMFRRLHDHVAGSGVGLYMVKRMIENAGGSITVQSEPDVGSTFTVTFPT</sequence>
<dbReference type="CDD" id="cd00082">
    <property type="entry name" value="HisKA"/>
    <property type="match status" value="1"/>
</dbReference>
<evidence type="ECO:0000256" key="1">
    <source>
        <dbReference type="ARBA" id="ARBA00000085"/>
    </source>
</evidence>